<dbReference type="Proteomes" id="UP000681720">
    <property type="component" value="Unassembled WGS sequence"/>
</dbReference>
<dbReference type="EMBL" id="CAJOBJ010169655">
    <property type="protein sequence ID" value="CAF4877889.1"/>
    <property type="molecule type" value="Genomic_DNA"/>
</dbReference>
<evidence type="ECO:0000313" key="4">
    <source>
        <dbReference type="Proteomes" id="UP000681967"/>
    </source>
</evidence>
<name>A0A8S3ANN8_9BILA</name>
<dbReference type="AlphaFoldDB" id="A0A8S3ANN8"/>
<sequence length="78" mass="9176">MSSLRYSSNLGDSTIGTHPFDQRITDQGNKYIIQLKTDEYQENEFTIKPRYSQNQLVIDAKHREEDSFGGYVHRELHK</sequence>
<feature type="region of interest" description="Disordered" evidence="1">
    <location>
        <begin position="1"/>
        <end position="21"/>
    </location>
</feature>
<dbReference type="Proteomes" id="UP000681967">
    <property type="component" value="Unassembled WGS sequence"/>
</dbReference>
<organism evidence="2 4">
    <name type="scientific">Rotaria magnacalcarata</name>
    <dbReference type="NCBI Taxonomy" id="392030"/>
    <lineage>
        <taxon>Eukaryota</taxon>
        <taxon>Metazoa</taxon>
        <taxon>Spiralia</taxon>
        <taxon>Gnathifera</taxon>
        <taxon>Rotifera</taxon>
        <taxon>Eurotatoria</taxon>
        <taxon>Bdelloidea</taxon>
        <taxon>Philodinida</taxon>
        <taxon>Philodinidae</taxon>
        <taxon>Rotaria</taxon>
    </lineage>
</organism>
<evidence type="ECO:0000313" key="3">
    <source>
        <dbReference type="EMBL" id="CAF4877889.1"/>
    </source>
</evidence>
<protein>
    <submittedName>
        <fullName evidence="2">Uncharacterized protein</fullName>
    </submittedName>
</protein>
<gene>
    <name evidence="2" type="ORF">BYL167_LOCUS45695</name>
    <name evidence="3" type="ORF">GIL414_LOCUS50712</name>
</gene>
<feature type="non-terminal residue" evidence="2">
    <location>
        <position position="78"/>
    </location>
</feature>
<feature type="compositionally biased region" description="Polar residues" evidence="1">
    <location>
        <begin position="1"/>
        <end position="16"/>
    </location>
</feature>
<accession>A0A8S3ANN8</accession>
<proteinExistence type="predicted"/>
<evidence type="ECO:0000313" key="2">
    <source>
        <dbReference type="EMBL" id="CAF4741055.1"/>
    </source>
</evidence>
<dbReference type="EMBL" id="CAJOBH010127455">
    <property type="protein sequence ID" value="CAF4741055.1"/>
    <property type="molecule type" value="Genomic_DNA"/>
</dbReference>
<evidence type="ECO:0000256" key="1">
    <source>
        <dbReference type="SAM" id="MobiDB-lite"/>
    </source>
</evidence>
<comment type="caution">
    <text evidence="2">The sequence shown here is derived from an EMBL/GenBank/DDBJ whole genome shotgun (WGS) entry which is preliminary data.</text>
</comment>
<reference evidence="2" key="1">
    <citation type="submission" date="2021-02" db="EMBL/GenBank/DDBJ databases">
        <authorList>
            <person name="Nowell W R."/>
        </authorList>
    </citation>
    <scope>NUCLEOTIDE SEQUENCE</scope>
</reference>